<dbReference type="Proteomes" id="UP000326331">
    <property type="component" value="Chromosome"/>
</dbReference>
<feature type="chain" id="PRO_5046326544" evidence="2">
    <location>
        <begin position="23"/>
        <end position="218"/>
    </location>
</feature>
<evidence type="ECO:0000256" key="1">
    <source>
        <dbReference type="ARBA" id="ARBA00022801"/>
    </source>
</evidence>
<dbReference type="RefSeq" id="WP_158067665.1">
    <property type="nucleotide sequence ID" value="NZ_CP042829.1"/>
</dbReference>
<evidence type="ECO:0000313" key="4">
    <source>
        <dbReference type="Proteomes" id="UP000326331"/>
    </source>
</evidence>
<reference evidence="3 4" key="2">
    <citation type="submission" date="2019-10" db="EMBL/GenBank/DDBJ databases">
        <title>Thermopilla bonchosmolovskayae gen. nov., sp. nov., a moderately thermophilic Chloroflexi bacterium from a Chukotka hot spring (Arctic, Russia), representing a novel classis Thermopillaia, which include previously uncultivated lineage OLB14.</title>
        <authorList>
            <person name="Kochetkova T.V."/>
            <person name="Zayulina K.S."/>
            <person name="Zhigarkov V.S."/>
            <person name="Minaev N.V."/>
            <person name="Novikov A."/>
            <person name="Toshchakov S.V."/>
            <person name="Elcheninov A.G."/>
            <person name="Kublanov I.V."/>
        </authorList>
    </citation>
    <scope>NUCLEOTIDE SEQUENCE [LARGE SCALE GENOMIC DNA]</scope>
    <source>
        <strain evidence="3 4">3753O</strain>
    </source>
</reference>
<keyword evidence="1" id="KW-0378">Hydrolase</keyword>
<dbReference type="Gene3D" id="2.40.260.10">
    <property type="entry name" value="Sortase"/>
    <property type="match status" value="1"/>
</dbReference>
<feature type="signal peptide" evidence="2">
    <location>
        <begin position="1"/>
        <end position="22"/>
    </location>
</feature>
<dbReference type="InterPro" id="IPR023365">
    <property type="entry name" value="Sortase_dom-sf"/>
</dbReference>
<dbReference type="Pfam" id="PF04203">
    <property type="entry name" value="Sortase"/>
    <property type="match status" value="1"/>
</dbReference>
<name>A0ABX6C4H3_9CHLR</name>
<accession>A0ABX6C4H3</accession>
<gene>
    <name evidence="3" type="ORF">Tbon_10540</name>
</gene>
<proteinExistence type="predicted"/>
<dbReference type="EMBL" id="CP042829">
    <property type="protein sequence ID" value="QFG03714.1"/>
    <property type="molecule type" value="Genomic_DNA"/>
</dbReference>
<dbReference type="CDD" id="cd05829">
    <property type="entry name" value="Sortase_F"/>
    <property type="match status" value="1"/>
</dbReference>
<organism evidence="3 4">
    <name type="scientific">Tepidiforma bonchosmolovskayae</name>
    <dbReference type="NCBI Taxonomy" id="2601677"/>
    <lineage>
        <taxon>Bacteria</taxon>
        <taxon>Bacillati</taxon>
        <taxon>Chloroflexota</taxon>
        <taxon>Tepidiformia</taxon>
        <taxon>Tepidiformales</taxon>
        <taxon>Tepidiformaceae</taxon>
        <taxon>Tepidiforma</taxon>
    </lineage>
</organism>
<keyword evidence="2" id="KW-0732">Signal</keyword>
<protein>
    <submittedName>
        <fullName evidence="3">Class F sortase</fullName>
    </submittedName>
</protein>
<reference evidence="3 4" key="1">
    <citation type="submission" date="2019-08" db="EMBL/GenBank/DDBJ databases">
        <authorList>
            <person name="Toschakov S.V."/>
        </authorList>
    </citation>
    <scope>NUCLEOTIDE SEQUENCE [LARGE SCALE GENOMIC DNA]</scope>
    <source>
        <strain evidence="3 4">3753O</strain>
    </source>
</reference>
<evidence type="ECO:0000256" key="2">
    <source>
        <dbReference type="SAM" id="SignalP"/>
    </source>
</evidence>
<evidence type="ECO:0000313" key="3">
    <source>
        <dbReference type="EMBL" id="QFG03714.1"/>
    </source>
</evidence>
<dbReference type="InterPro" id="IPR005754">
    <property type="entry name" value="Sortase"/>
</dbReference>
<keyword evidence="4" id="KW-1185">Reference proteome</keyword>
<dbReference type="InterPro" id="IPR042001">
    <property type="entry name" value="Sortase_F"/>
</dbReference>
<sequence>MNLRRLALLAPTFLLMVGAAAAASAAGDQPRLVPRAVIPNVAAGDPTPTPTPVPPYAGQVAALVIPAAGVDGRFPVEVRDTAIVAGREAFEDPSRPDAIAWYPRFGRPGFPAANSIFAAHIDYVGYGPGPFARLTAVRPGDAVSVLMDNGLVYAYTVVSVDIVRLSDLDMDAVVFPFLPLERERVTLISCGGTFVPRPGGGGEYDSRVILVAERTIPR</sequence>
<dbReference type="SUPFAM" id="SSF63817">
    <property type="entry name" value="Sortase"/>
    <property type="match status" value="1"/>
</dbReference>